<dbReference type="GO" id="GO:0050660">
    <property type="term" value="F:flavin adenine dinucleotide binding"/>
    <property type="evidence" value="ECO:0007669"/>
    <property type="project" value="InterPro"/>
</dbReference>
<dbReference type="InterPro" id="IPR009100">
    <property type="entry name" value="AcylCoA_DH/oxidase_NM_dom_sf"/>
</dbReference>
<protein>
    <submittedName>
        <fullName evidence="4">Acyl-CoA dehydrogenase domain-containing protein</fullName>
    </submittedName>
</protein>
<evidence type="ECO:0000259" key="3">
    <source>
        <dbReference type="Pfam" id="PF02771"/>
    </source>
</evidence>
<keyword evidence="2" id="KW-0472">Membrane</keyword>
<dbReference type="InterPro" id="IPR013786">
    <property type="entry name" value="AcylCoA_DH/ox_N"/>
</dbReference>
<dbReference type="GO" id="GO:0003995">
    <property type="term" value="F:acyl-CoA dehydrogenase activity"/>
    <property type="evidence" value="ECO:0007669"/>
    <property type="project" value="TreeGrafter"/>
</dbReference>
<feature type="non-terminal residue" evidence="4">
    <location>
        <position position="94"/>
    </location>
</feature>
<evidence type="ECO:0000313" key="5">
    <source>
        <dbReference type="Proteomes" id="UP000004471"/>
    </source>
</evidence>
<comment type="caution">
    <text evidence="4">The sequence shown here is derived from an EMBL/GenBank/DDBJ whole genome shotgun (WGS) entry which is preliminary data.</text>
</comment>
<dbReference type="InterPro" id="IPR050741">
    <property type="entry name" value="Acyl-CoA_dehydrogenase"/>
</dbReference>
<sequence length="94" mass="10433">HISLWKLLKHKDIWVMALIYSGASAAGSTMSVWAPQLLKSFGLSNLEYAPLAEIMGRSLLGPEPFNCSAPDTGNMEVLVRYASEEQKARWLEPL</sequence>
<name>F3FWC4_PSESX</name>
<keyword evidence="1" id="KW-0560">Oxidoreductase</keyword>
<feature type="transmembrane region" description="Helical" evidence="2">
    <location>
        <begin position="13"/>
        <end position="34"/>
    </location>
</feature>
<organism evidence="4 5">
    <name type="scientific">Pseudomonas syringae pv. japonica str. M301072</name>
    <dbReference type="NCBI Taxonomy" id="629262"/>
    <lineage>
        <taxon>Bacteria</taxon>
        <taxon>Pseudomonadati</taxon>
        <taxon>Pseudomonadota</taxon>
        <taxon>Gammaproteobacteria</taxon>
        <taxon>Pseudomonadales</taxon>
        <taxon>Pseudomonadaceae</taxon>
        <taxon>Pseudomonas</taxon>
        <taxon>Pseudomonas syringae</taxon>
    </lineage>
</organism>
<evidence type="ECO:0000313" key="4">
    <source>
        <dbReference type="EMBL" id="EGH34516.1"/>
    </source>
</evidence>
<dbReference type="GO" id="GO:0005737">
    <property type="term" value="C:cytoplasm"/>
    <property type="evidence" value="ECO:0007669"/>
    <property type="project" value="TreeGrafter"/>
</dbReference>
<keyword evidence="2" id="KW-1133">Transmembrane helix</keyword>
<gene>
    <name evidence="4" type="ORF">PSYJA_38436</name>
</gene>
<dbReference type="PANTHER" id="PTHR48083">
    <property type="entry name" value="MEDIUM-CHAIN SPECIFIC ACYL-COA DEHYDROGENASE, MITOCHONDRIAL-RELATED"/>
    <property type="match status" value="1"/>
</dbReference>
<keyword evidence="2" id="KW-0812">Transmembrane</keyword>
<dbReference type="PANTHER" id="PTHR48083:SF13">
    <property type="entry name" value="ACYL-COA DEHYDROGENASE FAMILY MEMBER 11"/>
    <property type="match status" value="1"/>
</dbReference>
<dbReference type="Pfam" id="PF02771">
    <property type="entry name" value="Acyl-CoA_dh_N"/>
    <property type="match status" value="1"/>
</dbReference>
<dbReference type="Gene3D" id="1.10.540.10">
    <property type="entry name" value="Acyl-CoA dehydrogenase/oxidase, N-terminal domain"/>
    <property type="match status" value="1"/>
</dbReference>
<proteinExistence type="predicted"/>
<feature type="domain" description="Acyl-CoA dehydrogenase/oxidase N-terminal" evidence="3">
    <location>
        <begin position="36"/>
        <end position="94"/>
    </location>
</feature>
<evidence type="ECO:0000256" key="1">
    <source>
        <dbReference type="ARBA" id="ARBA00023002"/>
    </source>
</evidence>
<dbReference type="SUPFAM" id="SSF56645">
    <property type="entry name" value="Acyl-CoA dehydrogenase NM domain-like"/>
    <property type="match status" value="1"/>
</dbReference>
<dbReference type="EMBL" id="AEAH01002611">
    <property type="protein sequence ID" value="EGH34516.1"/>
    <property type="molecule type" value="Genomic_DNA"/>
</dbReference>
<dbReference type="InterPro" id="IPR037069">
    <property type="entry name" value="AcylCoA_DH/ox_N_sf"/>
</dbReference>
<feature type="non-terminal residue" evidence="4">
    <location>
        <position position="1"/>
    </location>
</feature>
<reference evidence="4 5" key="1">
    <citation type="journal article" date="2011" name="PLoS Pathog.">
        <title>Dynamic evolution of pathogenicity revealed by sequencing and comparative genomics of 19 Pseudomonas syringae isolates.</title>
        <authorList>
            <person name="Baltrus D.A."/>
            <person name="Nishimura M.T."/>
            <person name="Romanchuk A."/>
            <person name="Chang J.H."/>
            <person name="Mukhtar M.S."/>
            <person name="Cherkis K."/>
            <person name="Roach J."/>
            <person name="Grant S.R."/>
            <person name="Jones C.D."/>
            <person name="Dangl J.L."/>
        </authorList>
    </citation>
    <scope>NUCLEOTIDE SEQUENCE [LARGE SCALE GENOMIC DNA]</scope>
    <source>
        <strain evidence="5">M301072PT</strain>
    </source>
</reference>
<dbReference type="HOGENOM" id="CLU_2391306_0_0_6"/>
<dbReference type="AlphaFoldDB" id="F3FWC4"/>
<dbReference type="Proteomes" id="UP000004471">
    <property type="component" value="Unassembled WGS sequence"/>
</dbReference>
<evidence type="ECO:0000256" key="2">
    <source>
        <dbReference type="SAM" id="Phobius"/>
    </source>
</evidence>
<accession>F3FWC4</accession>
<dbReference type="GO" id="GO:0033539">
    <property type="term" value="P:fatty acid beta-oxidation using acyl-CoA dehydrogenase"/>
    <property type="evidence" value="ECO:0007669"/>
    <property type="project" value="TreeGrafter"/>
</dbReference>